<evidence type="ECO:0000313" key="12">
    <source>
        <dbReference type="EMBL" id="PIR70684.1"/>
    </source>
</evidence>
<keyword evidence="12" id="KW-0648">Protein biosynthesis</keyword>
<dbReference type="FunFam" id="1.10.287.180:FF:000001">
    <property type="entry name" value="Transcription elongation factor GreA"/>
    <property type="match status" value="1"/>
</dbReference>
<dbReference type="Pfam" id="PF03449">
    <property type="entry name" value="GreA_GreB_N"/>
    <property type="match status" value="1"/>
</dbReference>
<comment type="caution">
    <text evidence="12">The sequence shown here is derived from an EMBL/GenBank/DDBJ whole genome shotgun (WGS) entry which is preliminary data.</text>
</comment>
<dbReference type="PANTHER" id="PTHR30437:SF4">
    <property type="entry name" value="TRANSCRIPTION ELONGATION FACTOR GREA"/>
    <property type="match status" value="1"/>
</dbReference>
<comment type="similarity">
    <text evidence="1 8 9">Belongs to the GreA/GreB family.</text>
</comment>
<protein>
    <recommendedName>
        <fullName evidence="2 8">Transcription elongation factor GreA</fullName>
    </recommendedName>
    <alternativeName>
        <fullName evidence="7 8">Transcript cleavage factor GreA</fullName>
    </alternativeName>
</protein>
<keyword evidence="4 8" id="KW-0238">DNA-binding</keyword>
<dbReference type="InterPro" id="IPR036953">
    <property type="entry name" value="GreA/GreB_C_sf"/>
</dbReference>
<feature type="domain" description="Transcription elongation factor GreA/GreB N-terminal" evidence="11">
    <location>
        <begin position="14"/>
        <end position="82"/>
    </location>
</feature>
<evidence type="ECO:0000259" key="11">
    <source>
        <dbReference type="Pfam" id="PF03449"/>
    </source>
</evidence>
<keyword evidence="5 8" id="KW-0804">Transcription</keyword>
<dbReference type="NCBIfam" id="TIGR01462">
    <property type="entry name" value="greA"/>
    <property type="match status" value="1"/>
</dbReference>
<accession>A0A2H0TI97</accession>
<dbReference type="PIRSF" id="PIRSF006092">
    <property type="entry name" value="GreA_GreB"/>
    <property type="match status" value="1"/>
</dbReference>
<evidence type="ECO:0000256" key="4">
    <source>
        <dbReference type="ARBA" id="ARBA00023125"/>
    </source>
</evidence>
<reference evidence="13" key="1">
    <citation type="submission" date="2017-09" db="EMBL/GenBank/DDBJ databases">
        <title>Depth-based differentiation of microbial function through sediment-hosted aquifers and enrichment of novel symbionts in the deep terrestrial subsurface.</title>
        <authorList>
            <person name="Probst A.J."/>
            <person name="Ladd B."/>
            <person name="Jarett J.K."/>
            <person name="Geller-Mcgrath D.E."/>
            <person name="Sieber C.M.K."/>
            <person name="Emerson J.B."/>
            <person name="Anantharaman K."/>
            <person name="Thomas B.C."/>
            <person name="Malmstrom R."/>
            <person name="Stieglmeier M."/>
            <person name="Klingl A."/>
            <person name="Woyke T."/>
            <person name="Ryan C.M."/>
            <person name="Banfield J.F."/>
        </authorList>
    </citation>
    <scope>NUCLEOTIDE SEQUENCE [LARGE SCALE GENOMIC DNA]</scope>
</reference>
<feature type="domain" description="Transcription elongation factor GreA/GreB C-terminal" evidence="10">
    <location>
        <begin position="92"/>
        <end position="159"/>
    </location>
</feature>
<dbReference type="HAMAP" id="MF_00105">
    <property type="entry name" value="GreA_GreB"/>
    <property type="match status" value="1"/>
</dbReference>
<evidence type="ECO:0000259" key="10">
    <source>
        <dbReference type="Pfam" id="PF01272"/>
    </source>
</evidence>
<organism evidence="12 13">
    <name type="scientific">Candidatus Niyogibacteria bacterium CG10_big_fil_rev_8_21_14_0_10_42_19</name>
    <dbReference type="NCBI Taxonomy" id="1974725"/>
    <lineage>
        <taxon>Bacteria</taxon>
        <taxon>Candidatus Niyogiibacteriota</taxon>
    </lineage>
</organism>
<dbReference type="PANTHER" id="PTHR30437">
    <property type="entry name" value="TRANSCRIPTION ELONGATION FACTOR GREA"/>
    <property type="match status" value="1"/>
</dbReference>
<proteinExistence type="inferred from homology"/>
<evidence type="ECO:0000256" key="1">
    <source>
        <dbReference type="ARBA" id="ARBA00008213"/>
    </source>
</evidence>
<keyword evidence="12" id="KW-0251">Elongation factor</keyword>
<dbReference type="GO" id="GO:0070063">
    <property type="term" value="F:RNA polymerase binding"/>
    <property type="evidence" value="ECO:0007669"/>
    <property type="project" value="InterPro"/>
</dbReference>
<dbReference type="InterPro" id="IPR028624">
    <property type="entry name" value="Tscrpt_elong_fac_GreA/B"/>
</dbReference>
<dbReference type="InterPro" id="IPR006359">
    <property type="entry name" value="Tscrpt_elong_fac_GreA"/>
</dbReference>
<dbReference type="InterPro" id="IPR036805">
    <property type="entry name" value="Tscrpt_elong_fac_GreA/B_N_sf"/>
</dbReference>
<dbReference type="SUPFAM" id="SSF46557">
    <property type="entry name" value="GreA transcript cleavage protein, N-terminal domain"/>
    <property type="match status" value="1"/>
</dbReference>
<dbReference type="Proteomes" id="UP000229383">
    <property type="component" value="Unassembled WGS sequence"/>
</dbReference>
<dbReference type="NCBIfam" id="NF001263">
    <property type="entry name" value="PRK00226.1-4"/>
    <property type="match status" value="1"/>
</dbReference>
<comment type="function">
    <text evidence="6 8 9">Necessary for efficient RNA polymerase transcription elongation past template-encoded arresting sites. The arresting sites in DNA have the property of trapping a certain fraction of elongating RNA polymerases that pass through, resulting in locked ternary complexes. Cleavage of the nascent transcript by cleavage factors such as GreA or GreB allows the resumption of elongation from the new 3'terminus. GreA releases sequences of 2 to 3 nucleotides.</text>
</comment>
<dbReference type="InterPro" id="IPR022691">
    <property type="entry name" value="Tscrpt_elong_fac_GreA/B_N"/>
</dbReference>
<evidence type="ECO:0000256" key="9">
    <source>
        <dbReference type="RuleBase" id="RU000556"/>
    </source>
</evidence>
<dbReference type="FunFam" id="3.10.50.30:FF:000001">
    <property type="entry name" value="Transcription elongation factor GreA"/>
    <property type="match status" value="1"/>
</dbReference>
<dbReference type="Gene3D" id="1.10.287.180">
    <property type="entry name" value="Transcription elongation factor, GreA/GreB, N-terminal domain"/>
    <property type="match status" value="1"/>
</dbReference>
<dbReference type="SUPFAM" id="SSF54534">
    <property type="entry name" value="FKBP-like"/>
    <property type="match status" value="1"/>
</dbReference>
<name>A0A2H0TI97_9BACT</name>
<evidence type="ECO:0000256" key="2">
    <source>
        <dbReference type="ARBA" id="ARBA00013729"/>
    </source>
</evidence>
<dbReference type="GO" id="GO:0006354">
    <property type="term" value="P:DNA-templated transcription elongation"/>
    <property type="evidence" value="ECO:0007669"/>
    <property type="project" value="TreeGrafter"/>
</dbReference>
<evidence type="ECO:0000313" key="13">
    <source>
        <dbReference type="Proteomes" id="UP000229383"/>
    </source>
</evidence>
<evidence type="ECO:0000256" key="3">
    <source>
        <dbReference type="ARBA" id="ARBA00023015"/>
    </source>
</evidence>
<gene>
    <name evidence="8" type="primary">greA</name>
    <name evidence="12" type="ORF">COU46_00075</name>
</gene>
<dbReference type="Gene3D" id="3.10.50.30">
    <property type="entry name" value="Transcription elongation factor, GreA/GreB, C-terminal domain"/>
    <property type="match status" value="1"/>
</dbReference>
<dbReference type="InterPro" id="IPR018151">
    <property type="entry name" value="TF_GreA/GreB_CS"/>
</dbReference>
<dbReference type="Pfam" id="PF01272">
    <property type="entry name" value="GreA_GreB"/>
    <property type="match status" value="1"/>
</dbReference>
<dbReference type="InterPro" id="IPR001437">
    <property type="entry name" value="Tscrpt_elong_fac_GreA/B_C"/>
</dbReference>
<dbReference type="EMBL" id="PFCN01000002">
    <property type="protein sequence ID" value="PIR70684.1"/>
    <property type="molecule type" value="Genomic_DNA"/>
</dbReference>
<evidence type="ECO:0000256" key="5">
    <source>
        <dbReference type="ARBA" id="ARBA00023163"/>
    </source>
</evidence>
<keyword evidence="3 8" id="KW-0805">Transcription regulation</keyword>
<evidence type="ECO:0000256" key="6">
    <source>
        <dbReference type="ARBA" id="ARBA00024916"/>
    </source>
</evidence>
<dbReference type="InterPro" id="IPR023459">
    <property type="entry name" value="Tscrpt_elong_fac_GreA/B_fam"/>
</dbReference>
<dbReference type="PROSITE" id="PS00829">
    <property type="entry name" value="GREAB_1"/>
    <property type="match status" value="1"/>
</dbReference>
<evidence type="ECO:0000256" key="7">
    <source>
        <dbReference type="ARBA" id="ARBA00030776"/>
    </source>
</evidence>
<dbReference type="GO" id="GO:0032784">
    <property type="term" value="P:regulation of DNA-templated transcription elongation"/>
    <property type="evidence" value="ECO:0007669"/>
    <property type="project" value="UniProtKB-UniRule"/>
</dbReference>
<dbReference type="GO" id="GO:0003677">
    <property type="term" value="F:DNA binding"/>
    <property type="evidence" value="ECO:0007669"/>
    <property type="project" value="UniProtKB-UniRule"/>
</dbReference>
<dbReference type="AlphaFoldDB" id="A0A2H0TI97"/>
<sequence>MTAIHSKNENDQEYLSKEGFERLKGELKHLKTVKRREIAASLEYARSLGDLSENSEYHEAKSTQESTEARVVELEAILSRAVLITHKVSPLVDLGSTIIVKNHESEQRFTIVGSEEANPMESKISNQSPLGQAFLGRKKGDKINVSTPKGHVEYSIIDIL</sequence>
<dbReference type="GO" id="GO:0003746">
    <property type="term" value="F:translation elongation factor activity"/>
    <property type="evidence" value="ECO:0007669"/>
    <property type="project" value="UniProtKB-KW"/>
</dbReference>
<evidence type="ECO:0000256" key="8">
    <source>
        <dbReference type="HAMAP-Rule" id="MF_00105"/>
    </source>
</evidence>